<evidence type="ECO:0000313" key="2">
    <source>
        <dbReference type="EMBL" id="ACY16125.1"/>
    </source>
</evidence>
<dbReference type="STRING" id="502025.Hoch_3623"/>
<dbReference type="AlphaFoldDB" id="D0LX83"/>
<proteinExistence type="predicted"/>
<dbReference type="KEGG" id="hoh:Hoch_3623"/>
<dbReference type="HOGENOM" id="CLU_986149_0_0_7"/>
<evidence type="ECO:0000313" key="3">
    <source>
        <dbReference type="Proteomes" id="UP000001880"/>
    </source>
</evidence>
<reference evidence="2 3" key="1">
    <citation type="journal article" date="2010" name="Stand. Genomic Sci.">
        <title>Complete genome sequence of Haliangium ochraceum type strain (SMP-2).</title>
        <authorList>
            <consortium name="US DOE Joint Genome Institute (JGI-PGF)"/>
            <person name="Ivanova N."/>
            <person name="Daum C."/>
            <person name="Lang E."/>
            <person name="Abt B."/>
            <person name="Kopitz M."/>
            <person name="Saunders E."/>
            <person name="Lapidus A."/>
            <person name="Lucas S."/>
            <person name="Glavina Del Rio T."/>
            <person name="Nolan M."/>
            <person name="Tice H."/>
            <person name="Copeland A."/>
            <person name="Cheng J.F."/>
            <person name="Chen F."/>
            <person name="Bruce D."/>
            <person name="Goodwin L."/>
            <person name="Pitluck S."/>
            <person name="Mavromatis K."/>
            <person name="Pati A."/>
            <person name="Mikhailova N."/>
            <person name="Chen A."/>
            <person name="Palaniappan K."/>
            <person name="Land M."/>
            <person name="Hauser L."/>
            <person name="Chang Y.J."/>
            <person name="Jeffries C.D."/>
            <person name="Detter J.C."/>
            <person name="Brettin T."/>
            <person name="Rohde M."/>
            <person name="Goker M."/>
            <person name="Bristow J."/>
            <person name="Markowitz V."/>
            <person name="Eisen J.A."/>
            <person name="Hugenholtz P."/>
            <person name="Kyrpides N.C."/>
            <person name="Klenk H.P."/>
        </authorList>
    </citation>
    <scope>NUCLEOTIDE SEQUENCE [LARGE SCALE GENOMIC DNA]</scope>
    <source>
        <strain evidence="3">DSM 14365 / CIP 107738 / JCM 11303 / AJ 13395 / SMP-2</strain>
    </source>
</reference>
<accession>D0LX83</accession>
<organism evidence="2 3">
    <name type="scientific">Haliangium ochraceum (strain DSM 14365 / JCM 11303 / SMP-2)</name>
    <dbReference type="NCBI Taxonomy" id="502025"/>
    <lineage>
        <taxon>Bacteria</taxon>
        <taxon>Pseudomonadati</taxon>
        <taxon>Myxococcota</taxon>
        <taxon>Polyangia</taxon>
        <taxon>Haliangiales</taxon>
        <taxon>Kofleriaceae</taxon>
        <taxon>Haliangium</taxon>
    </lineage>
</organism>
<feature type="compositionally biased region" description="Basic and acidic residues" evidence="1">
    <location>
        <begin position="12"/>
        <end position="21"/>
    </location>
</feature>
<protein>
    <submittedName>
        <fullName evidence="2">Uncharacterized protein</fullName>
    </submittedName>
</protein>
<dbReference type="EMBL" id="CP001804">
    <property type="protein sequence ID" value="ACY16125.1"/>
    <property type="molecule type" value="Genomic_DNA"/>
</dbReference>
<evidence type="ECO:0000256" key="1">
    <source>
        <dbReference type="SAM" id="MobiDB-lite"/>
    </source>
</evidence>
<sequence length="282" mass="31350">MSSVRPWGWCVSEKDEARESDSENAATPRPEPRVGELFDRGAEALEDEELDPETIAQLAAWFGGPAPDAGGAATAQTTSAHVARPNKLPPLEAARRRANALRGVEPGFLRHMERKWRGAEALLGVSKLVGASARGPISEFDHTTGWLFAGLEEATQHEQRRPEEVADWLTEPTPQAILRDLHRPDQTWPKRIVSQDVGPDVAGAQMRTKLDEILHTVYAVRMDDEPVPARLVAEDMHALRLRLDEPWEDSYVPPEERRGEGSYAPTAEDMKWFGIVGFDPDL</sequence>
<feature type="region of interest" description="Disordered" evidence="1">
    <location>
        <begin position="1"/>
        <end position="36"/>
    </location>
</feature>
<keyword evidence="3" id="KW-1185">Reference proteome</keyword>
<gene>
    <name evidence="2" type="ordered locus">Hoch_3623</name>
</gene>
<name>D0LX83_HALO1</name>
<dbReference type="Proteomes" id="UP000001880">
    <property type="component" value="Chromosome"/>
</dbReference>